<comment type="caution">
    <text evidence="12">The sequence shown here is derived from an EMBL/GenBank/DDBJ whole genome shotgun (WGS) entry which is preliminary data.</text>
</comment>
<dbReference type="Gene3D" id="2.60.120.620">
    <property type="entry name" value="q2cbj1_9rhob like domain"/>
    <property type="match status" value="1"/>
</dbReference>
<evidence type="ECO:0000256" key="11">
    <source>
        <dbReference type="SAM" id="MobiDB-lite"/>
    </source>
</evidence>
<evidence type="ECO:0000256" key="8">
    <source>
        <dbReference type="ARBA" id="ARBA00023004"/>
    </source>
</evidence>
<organism evidence="12 13">
    <name type="scientific">Streptomyces caniscabiei</name>
    <dbReference type="NCBI Taxonomy" id="2746961"/>
    <lineage>
        <taxon>Bacteria</taxon>
        <taxon>Bacillati</taxon>
        <taxon>Actinomycetota</taxon>
        <taxon>Actinomycetes</taxon>
        <taxon>Kitasatosporales</taxon>
        <taxon>Streptomycetaceae</taxon>
        <taxon>Streptomyces</taxon>
    </lineage>
</organism>
<evidence type="ECO:0000256" key="5">
    <source>
        <dbReference type="ARBA" id="ARBA00022723"/>
    </source>
</evidence>
<keyword evidence="5" id="KW-0479">Metal-binding</keyword>
<evidence type="ECO:0000256" key="4">
    <source>
        <dbReference type="ARBA" id="ARBA00011738"/>
    </source>
</evidence>
<comment type="subunit">
    <text evidence="4">Homodimer.</text>
</comment>
<reference evidence="12 13" key="1">
    <citation type="journal article" date="2023" name="Microb. Genom.">
        <title>Mesoterricola silvestris gen. nov., sp. nov., Mesoterricola sediminis sp. nov., Geothrix oryzae sp. nov., Geothrix edaphica sp. nov., Geothrix rubra sp. nov., and Geothrix limicola sp. nov., six novel members of Acidobacteriota isolated from soils.</title>
        <authorList>
            <person name="Weisberg A.J."/>
            <person name="Pearce E."/>
            <person name="Kramer C.G."/>
            <person name="Chang J.H."/>
            <person name="Clarke C.R."/>
        </authorList>
    </citation>
    <scope>NUCLEOTIDE SEQUENCE [LARGE SCALE GENOMIC DNA]</scope>
    <source>
        <strain evidence="12 13">NE20-4-1</strain>
    </source>
</reference>
<dbReference type="GO" id="GO:0016491">
    <property type="term" value="F:oxidoreductase activity"/>
    <property type="evidence" value="ECO:0007669"/>
    <property type="project" value="UniProtKB-KW"/>
</dbReference>
<evidence type="ECO:0000256" key="6">
    <source>
        <dbReference type="ARBA" id="ARBA00022964"/>
    </source>
</evidence>
<feature type="compositionally biased region" description="Low complexity" evidence="11">
    <location>
        <begin position="1"/>
        <end position="11"/>
    </location>
</feature>
<comment type="similarity">
    <text evidence="3">Belongs to the PhyH family. EctD subfamily.</text>
</comment>
<dbReference type="InterPro" id="IPR008775">
    <property type="entry name" value="Phytyl_CoA_dOase-like"/>
</dbReference>
<dbReference type="EC" id="1.14.11.55" evidence="10"/>
<evidence type="ECO:0000256" key="2">
    <source>
        <dbReference type="ARBA" id="ARBA00004063"/>
    </source>
</evidence>
<name>A0ABU4MQM3_9ACTN</name>
<protein>
    <recommendedName>
        <fullName evidence="10">Ectoine hydroxylase</fullName>
        <ecNumber evidence="10">1.14.11.55</ecNumber>
    </recommendedName>
</protein>
<proteinExistence type="inferred from homology"/>
<evidence type="ECO:0000313" key="12">
    <source>
        <dbReference type="EMBL" id="MDX3039660.1"/>
    </source>
</evidence>
<evidence type="ECO:0000256" key="3">
    <source>
        <dbReference type="ARBA" id="ARBA00007851"/>
    </source>
</evidence>
<keyword evidence="13" id="KW-1185">Reference proteome</keyword>
<evidence type="ECO:0000256" key="7">
    <source>
        <dbReference type="ARBA" id="ARBA00023002"/>
    </source>
</evidence>
<keyword evidence="7 12" id="KW-0560">Oxidoreductase</keyword>
<evidence type="ECO:0000256" key="9">
    <source>
        <dbReference type="ARBA" id="ARBA00049228"/>
    </source>
</evidence>
<dbReference type="Proteomes" id="UP001282474">
    <property type="component" value="Unassembled WGS sequence"/>
</dbReference>
<dbReference type="PANTHER" id="PTHR20883:SF48">
    <property type="entry name" value="ECTOINE DIOXYGENASE"/>
    <property type="match status" value="1"/>
</dbReference>
<keyword evidence="6" id="KW-0223">Dioxygenase</keyword>
<dbReference type="InterPro" id="IPR012774">
    <property type="entry name" value="EctD"/>
</dbReference>
<gene>
    <name evidence="12" type="primary">thpD</name>
    <name evidence="12" type="ORF">PV383_21130</name>
</gene>
<dbReference type="NCBIfam" id="TIGR02408">
    <property type="entry name" value="ectoine_ThpD"/>
    <property type="match status" value="1"/>
</dbReference>
<comment type="cofactor">
    <cofactor evidence="1">
        <name>Fe(2+)</name>
        <dbReference type="ChEBI" id="CHEBI:29033"/>
    </cofactor>
</comment>
<evidence type="ECO:0000256" key="1">
    <source>
        <dbReference type="ARBA" id="ARBA00001954"/>
    </source>
</evidence>
<dbReference type="Pfam" id="PF05721">
    <property type="entry name" value="PhyH"/>
    <property type="match status" value="1"/>
</dbReference>
<accession>A0ABU4MQM3</accession>
<dbReference type="EMBL" id="JARAWJ010000015">
    <property type="protein sequence ID" value="MDX3039660.1"/>
    <property type="molecule type" value="Genomic_DNA"/>
</dbReference>
<dbReference type="PANTHER" id="PTHR20883">
    <property type="entry name" value="PHYTANOYL-COA DIOXYGENASE DOMAIN CONTAINING 1"/>
    <property type="match status" value="1"/>
</dbReference>
<evidence type="ECO:0000313" key="13">
    <source>
        <dbReference type="Proteomes" id="UP001282474"/>
    </source>
</evidence>
<dbReference type="RefSeq" id="WP_193381130.1">
    <property type="nucleotide sequence ID" value="NZ_JABXWF010000014.1"/>
</dbReference>
<dbReference type="SUPFAM" id="SSF51197">
    <property type="entry name" value="Clavaminate synthase-like"/>
    <property type="match status" value="1"/>
</dbReference>
<comment type="catalytic activity">
    <reaction evidence="9">
        <text>L-ectoine + 2-oxoglutarate + O2 = 5-hydroxyectoine + succinate + CO2</text>
        <dbReference type="Rhea" id="RHEA:45740"/>
        <dbReference type="ChEBI" id="CHEBI:15379"/>
        <dbReference type="ChEBI" id="CHEBI:16526"/>
        <dbReference type="ChEBI" id="CHEBI:16810"/>
        <dbReference type="ChEBI" id="CHEBI:30031"/>
        <dbReference type="ChEBI" id="CHEBI:58515"/>
        <dbReference type="ChEBI" id="CHEBI:85413"/>
        <dbReference type="EC" id="1.14.11.55"/>
    </reaction>
</comment>
<evidence type="ECO:0000256" key="10">
    <source>
        <dbReference type="NCBIfam" id="TIGR02408"/>
    </source>
</evidence>
<sequence length="304" mass="34123">MTTATTPSTSTRPDHYPTRVTGEAVAQPRVDPTVWGTREGPLNRRELERYEADGFHVFDALLSEQEVQLYRAELQRLSEDPAILAGDRVVLEPDSDRLRSVFEVEKVSEVFADLLTSPRLMDVARQVLDSEVYIHQSRVNYKPGFGGAQFDWHSDFETWHAEDGMPRPRAFSVSIALSENYEFNGPLMVMPGTHRTFIPSVGETPLDFHKESLRVHKITVGSPGPEHLTRMAQEHGIRQIAGPAGSAVMFDSNLMHGSNGNITPFARSNIFIVYNSVENTLEEPYAAPVPRPQHLGNREFPRGM</sequence>
<keyword evidence="8" id="KW-0408">Iron</keyword>
<comment type="function">
    <text evidence="2">Involved in the biosynthesis of 5-hydroxyectoine, called compatible solute, which helps organisms to survive extreme osmotic stress by acting as a highly soluble organic osmolyte. Catalyzes the 2-oxoglutarate-dependent selective hydroxylation of L-ectoine to yield (4S,5S)-5-hydroxyectoine.</text>
</comment>
<feature type="region of interest" description="Disordered" evidence="11">
    <location>
        <begin position="1"/>
        <end position="27"/>
    </location>
</feature>